<evidence type="ECO:0000313" key="4">
    <source>
        <dbReference type="EMBL" id="MDK9579963.1"/>
    </source>
</evidence>
<feature type="domain" description="Smf/DprA SLOG" evidence="3">
    <location>
        <begin position="59"/>
        <end position="267"/>
    </location>
</feature>
<reference evidence="4 5" key="1">
    <citation type="submission" date="2023-06" db="EMBL/GenBank/DDBJ databases">
        <title>Antibody response to the Sneathia vaginalis cytopathogenic toxin A during pregnancy.</title>
        <authorList>
            <person name="Mccoy Z.T."/>
            <person name="Serrano M.G."/>
            <person name="Spaine K."/>
            <person name="Edwards D.J."/>
            <person name="Buck G.A."/>
            <person name="Jefferson K."/>
        </authorList>
    </citation>
    <scope>NUCLEOTIDE SEQUENCE [LARGE SCALE GENOMIC DNA]</scope>
    <source>
        <strain evidence="4 5">CCUG 42621</strain>
    </source>
</reference>
<dbReference type="RefSeq" id="WP_285152392.1">
    <property type="nucleotide sequence ID" value="NZ_JASSPP010000001.1"/>
</dbReference>
<keyword evidence="5" id="KW-1185">Reference proteome</keyword>
<comment type="caution">
    <text evidence="4">The sequence shown here is derived from an EMBL/GenBank/DDBJ whole genome shotgun (WGS) entry which is preliminary data.</text>
</comment>
<name>A0ABT7HHH8_9FUSO</name>
<dbReference type="InterPro" id="IPR057666">
    <property type="entry name" value="DrpA_SLOG"/>
</dbReference>
<dbReference type="Pfam" id="PF02481">
    <property type="entry name" value="DNA_processg_A"/>
    <property type="match status" value="1"/>
</dbReference>
<dbReference type="Proteomes" id="UP001225134">
    <property type="component" value="Unassembled WGS sequence"/>
</dbReference>
<dbReference type="PANTHER" id="PTHR43022:SF1">
    <property type="entry name" value="PROTEIN SMF"/>
    <property type="match status" value="1"/>
</dbReference>
<evidence type="ECO:0000313" key="5">
    <source>
        <dbReference type="Proteomes" id="UP001225134"/>
    </source>
</evidence>
<protein>
    <submittedName>
        <fullName evidence="4">DNA-processing protein DprA</fullName>
    </submittedName>
</protein>
<evidence type="ECO:0000256" key="2">
    <source>
        <dbReference type="SAM" id="Coils"/>
    </source>
</evidence>
<comment type="similarity">
    <text evidence="1">Belongs to the DprA/Smf family.</text>
</comment>
<proteinExistence type="inferred from homology"/>
<sequence>MDWSCLLNTELKNSQIRKLMKTYTTIESVYNNFDKLNDEIKRKIEKCREYENSDKDLRIISYCDDEYPDFLRQIEDFPTFLFLKGKKLPANWRVAVVGTRKYTNLGEKTCRHIINGLSKYENISIISGLAKGIDTIAHKASLENNIHTIAVLPTSIYDCYPSENKELKDEIERRGTLISEFRKGEVLQKYNFVIRNRIIAAISNLVYIPQSYKSGGSLITAKLAGLYNREIYASPGSIFDKSFEGCNNLIMKNEAKLVLNASDIAYEYCWREKSEKIFGNS</sequence>
<dbReference type="InterPro" id="IPR003488">
    <property type="entry name" value="DprA"/>
</dbReference>
<dbReference type="EMBL" id="JASSPP010000001">
    <property type="protein sequence ID" value="MDK9579963.1"/>
    <property type="molecule type" value="Genomic_DNA"/>
</dbReference>
<feature type="coiled-coil region" evidence="2">
    <location>
        <begin position="26"/>
        <end position="53"/>
    </location>
</feature>
<dbReference type="SUPFAM" id="SSF102405">
    <property type="entry name" value="MCP/YpsA-like"/>
    <property type="match status" value="1"/>
</dbReference>
<dbReference type="PANTHER" id="PTHR43022">
    <property type="entry name" value="PROTEIN SMF"/>
    <property type="match status" value="1"/>
</dbReference>
<gene>
    <name evidence="4" type="primary">dprA</name>
    <name evidence="4" type="ORF">QQA45_00245</name>
</gene>
<evidence type="ECO:0000256" key="1">
    <source>
        <dbReference type="ARBA" id="ARBA00006525"/>
    </source>
</evidence>
<evidence type="ECO:0000259" key="3">
    <source>
        <dbReference type="Pfam" id="PF02481"/>
    </source>
</evidence>
<dbReference type="Gene3D" id="3.40.50.450">
    <property type="match status" value="1"/>
</dbReference>
<dbReference type="NCBIfam" id="TIGR00732">
    <property type="entry name" value="dprA"/>
    <property type="match status" value="1"/>
</dbReference>
<keyword evidence="2" id="KW-0175">Coiled coil</keyword>
<accession>A0ABT7HHH8</accession>
<organism evidence="4 5">
    <name type="scientific">Sneathia sanguinegens</name>
    <dbReference type="NCBI Taxonomy" id="40543"/>
    <lineage>
        <taxon>Bacteria</taxon>
        <taxon>Fusobacteriati</taxon>
        <taxon>Fusobacteriota</taxon>
        <taxon>Fusobacteriia</taxon>
        <taxon>Fusobacteriales</taxon>
        <taxon>Leptotrichiaceae</taxon>
        <taxon>Sneathia</taxon>
    </lineage>
</organism>